<name>A0A8D8AA63_CULPI</name>
<feature type="compositionally biased region" description="Basic and acidic residues" evidence="1">
    <location>
        <begin position="9"/>
        <end position="33"/>
    </location>
</feature>
<feature type="region of interest" description="Disordered" evidence="1">
    <location>
        <begin position="1"/>
        <end position="62"/>
    </location>
</feature>
<reference evidence="2" key="1">
    <citation type="submission" date="2021-05" db="EMBL/GenBank/DDBJ databases">
        <authorList>
            <person name="Alioto T."/>
            <person name="Alioto T."/>
            <person name="Gomez Garrido J."/>
        </authorList>
    </citation>
    <scope>NUCLEOTIDE SEQUENCE</scope>
</reference>
<sequence length="130" mass="14570">MVRVQVLRPADHPGQRPQDAHPPKPPEGVRVDQVRPVQFHLRQPGAAVPPQERPQGGPHQERRLARFGVVEALEERTGKLVRLLSADREYGLGGARRRRLYDSGRHQRTGGALGGNAVSHLKRGRFFFVL</sequence>
<protein>
    <submittedName>
        <fullName evidence="2">(northern house mosquito) hypothetical protein</fullName>
    </submittedName>
</protein>
<dbReference type="AlphaFoldDB" id="A0A8D8AA63"/>
<proteinExistence type="predicted"/>
<accession>A0A8D8AA63</accession>
<evidence type="ECO:0000256" key="1">
    <source>
        <dbReference type="SAM" id="MobiDB-lite"/>
    </source>
</evidence>
<organism evidence="2">
    <name type="scientific">Culex pipiens</name>
    <name type="common">House mosquito</name>
    <dbReference type="NCBI Taxonomy" id="7175"/>
    <lineage>
        <taxon>Eukaryota</taxon>
        <taxon>Metazoa</taxon>
        <taxon>Ecdysozoa</taxon>
        <taxon>Arthropoda</taxon>
        <taxon>Hexapoda</taxon>
        <taxon>Insecta</taxon>
        <taxon>Pterygota</taxon>
        <taxon>Neoptera</taxon>
        <taxon>Endopterygota</taxon>
        <taxon>Diptera</taxon>
        <taxon>Nematocera</taxon>
        <taxon>Culicoidea</taxon>
        <taxon>Culicidae</taxon>
        <taxon>Culicinae</taxon>
        <taxon>Culicini</taxon>
        <taxon>Culex</taxon>
        <taxon>Culex</taxon>
    </lineage>
</organism>
<evidence type="ECO:0000313" key="2">
    <source>
        <dbReference type="EMBL" id="CAG6453167.1"/>
    </source>
</evidence>
<dbReference type="EMBL" id="HBUE01022318">
    <property type="protein sequence ID" value="CAG6453167.1"/>
    <property type="molecule type" value="Transcribed_RNA"/>
</dbReference>